<evidence type="ECO:0000313" key="2">
    <source>
        <dbReference type="Proteomes" id="UP001158049"/>
    </source>
</evidence>
<sequence>MNLKIEPKDIGKSAENLLAALKNAGVDLRDEPGTSGKLWRALSASARAGLTRDFLDEIQARQEMEIEKDAVAARFDATGKQHPADLAFLLLSLFCVSPDESFEMAVDVLALLQAKKAGQTAPVPADACDTMPRPVGLAVPSRVWRAPADSGLSVF</sequence>
<dbReference type="RefSeq" id="WP_283444858.1">
    <property type="nucleotide sequence ID" value="NZ_FXUL01000025.1"/>
</dbReference>
<keyword evidence="2" id="KW-1185">Reference proteome</keyword>
<comment type="caution">
    <text evidence="1">The sequence shown here is derived from an EMBL/GenBank/DDBJ whole genome shotgun (WGS) entry which is preliminary data.</text>
</comment>
<gene>
    <name evidence="1" type="ORF">SAMN06295970_12554</name>
</gene>
<proteinExistence type="predicted"/>
<reference evidence="1 2" key="1">
    <citation type="submission" date="2017-05" db="EMBL/GenBank/DDBJ databases">
        <authorList>
            <person name="Varghese N."/>
            <person name="Submissions S."/>
        </authorList>
    </citation>
    <scope>NUCLEOTIDE SEQUENCE [LARGE SCALE GENOMIC DNA]</scope>
    <source>
        <strain evidence="1 2">DSM 26001</strain>
    </source>
</reference>
<dbReference type="EMBL" id="FXUL01000025">
    <property type="protein sequence ID" value="SMP76952.1"/>
    <property type="molecule type" value="Genomic_DNA"/>
</dbReference>
<organism evidence="1 2">
    <name type="scientific">Noviherbaspirillum suwonense</name>
    <dbReference type="NCBI Taxonomy" id="1224511"/>
    <lineage>
        <taxon>Bacteria</taxon>
        <taxon>Pseudomonadati</taxon>
        <taxon>Pseudomonadota</taxon>
        <taxon>Betaproteobacteria</taxon>
        <taxon>Burkholderiales</taxon>
        <taxon>Oxalobacteraceae</taxon>
        <taxon>Noviherbaspirillum</taxon>
    </lineage>
</organism>
<dbReference type="Proteomes" id="UP001158049">
    <property type="component" value="Unassembled WGS sequence"/>
</dbReference>
<name>A0ABY1QQ36_9BURK</name>
<evidence type="ECO:0000313" key="1">
    <source>
        <dbReference type="EMBL" id="SMP76952.1"/>
    </source>
</evidence>
<protein>
    <submittedName>
        <fullName evidence="1">Uncharacterized protein</fullName>
    </submittedName>
</protein>
<accession>A0ABY1QQ36</accession>